<evidence type="ECO:0000256" key="4">
    <source>
        <dbReference type="ARBA" id="ARBA00022519"/>
    </source>
</evidence>
<evidence type="ECO:0000256" key="5">
    <source>
        <dbReference type="ARBA" id="ARBA00022692"/>
    </source>
</evidence>
<evidence type="ECO:0000256" key="2">
    <source>
        <dbReference type="ARBA" id="ARBA00022448"/>
    </source>
</evidence>
<dbReference type="GO" id="GO:0015740">
    <property type="term" value="P:C4-dicarboxylate transport"/>
    <property type="evidence" value="ECO:0007669"/>
    <property type="project" value="TreeGrafter"/>
</dbReference>
<evidence type="ECO:0000256" key="7">
    <source>
        <dbReference type="ARBA" id="ARBA00023136"/>
    </source>
</evidence>
<keyword evidence="6 9" id="KW-1133">Transmembrane helix</keyword>
<evidence type="ECO:0000256" key="1">
    <source>
        <dbReference type="ARBA" id="ARBA00004429"/>
    </source>
</evidence>
<name>A0A7V4TZ28_CALAY</name>
<dbReference type="Pfam" id="PF04290">
    <property type="entry name" value="DctQ"/>
    <property type="match status" value="1"/>
</dbReference>
<reference evidence="11" key="1">
    <citation type="journal article" date="2020" name="mSystems">
        <title>Genome- and Community-Level Interaction Insights into Carbon Utilization and Element Cycling Functions of Hydrothermarchaeota in Hydrothermal Sediment.</title>
        <authorList>
            <person name="Zhou Z."/>
            <person name="Liu Y."/>
            <person name="Xu W."/>
            <person name="Pan J."/>
            <person name="Luo Z.H."/>
            <person name="Li M."/>
        </authorList>
    </citation>
    <scope>NUCLEOTIDE SEQUENCE [LARGE SCALE GENOMIC DNA]</scope>
    <source>
        <strain evidence="11">HyVt-577</strain>
    </source>
</reference>
<sequence>MQYLTQKITKTLELVLIVLMGGMVADVTWQIITRFILKNPSSFTEELAGFLLIWIGLLGASYALYTRAHLGIDILTANLQGRRKQISELVIYFIVFLFALFVPVWGGAKLVHITYALKQISPAMGIPMSYVYTVLPLSGLLMMYYSLVFMIYALRGRPEAGGHRHRFQVIDI</sequence>
<keyword evidence="7 9" id="KW-0472">Membrane</keyword>
<comment type="caution">
    <text evidence="11">The sequence shown here is derived from an EMBL/GenBank/DDBJ whole genome shotgun (WGS) entry which is preliminary data.</text>
</comment>
<feature type="transmembrane region" description="Helical" evidence="9">
    <location>
        <begin position="12"/>
        <end position="32"/>
    </location>
</feature>
<dbReference type="InterPro" id="IPR055348">
    <property type="entry name" value="DctQ"/>
</dbReference>
<dbReference type="AlphaFoldDB" id="A0A7V4TZ28"/>
<gene>
    <name evidence="11" type="ORF">ENK44_04895</name>
</gene>
<evidence type="ECO:0000256" key="6">
    <source>
        <dbReference type="ARBA" id="ARBA00022989"/>
    </source>
</evidence>
<protein>
    <submittedName>
        <fullName evidence="11">TRAP transporter small permease</fullName>
    </submittedName>
</protein>
<dbReference type="InterPro" id="IPR007387">
    <property type="entry name" value="TRAP_DctQ"/>
</dbReference>
<accession>A0A7V4TZ28</accession>
<organism evidence="11">
    <name type="scientific">Caldithrix abyssi</name>
    <dbReference type="NCBI Taxonomy" id="187145"/>
    <lineage>
        <taxon>Bacteria</taxon>
        <taxon>Pseudomonadati</taxon>
        <taxon>Calditrichota</taxon>
        <taxon>Calditrichia</taxon>
        <taxon>Calditrichales</taxon>
        <taxon>Calditrichaceae</taxon>
        <taxon>Caldithrix</taxon>
    </lineage>
</organism>
<comment type="similarity">
    <text evidence="8">Belongs to the TRAP transporter small permease family.</text>
</comment>
<dbReference type="EMBL" id="DRQG01000042">
    <property type="protein sequence ID" value="HGY55015.1"/>
    <property type="molecule type" value="Genomic_DNA"/>
</dbReference>
<dbReference type="PANTHER" id="PTHR35011:SF2">
    <property type="entry name" value="2,3-DIKETO-L-GULONATE TRAP TRANSPORTER SMALL PERMEASE PROTEIN YIAM"/>
    <property type="match status" value="1"/>
</dbReference>
<evidence type="ECO:0000256" key="3">
    <source>
        <dbReference type="ARBA" id="ARBA00022475"/>
    </source>
</evidence>
<feature type="transmembrane region" description="Helical" evidence="9">
    <location>
        <begin position="47"/>
        <end position="65"/>
    </location>
</feature>
<feature type="domain" description="Tripartite ATP-independent periplasmic transporters DctQ component" evidence="10">
    <location>
        <begin position="23"/>
        <end position="155"/>
    </location>
</feature>
<proteinExistence type="inferred from homology"/>
<keyword evidence="5 9" id="KW-0812">Transmembrane</keyword>
<dbReference type="PANTHER" id="PTHR35011">
    <property type="entry name" value="2,3-DIKETO-L-GULONATE TRAP TRANSPORTER SMALL PERMEASE PROTEIN YIAM"/>
    <property type="match status" value="1"/>
</dbReference>
<keyword evidence="3" id="KW-1003">Cell membrane</keyword>
<keyword evidence="2" id="KW-0813">Transport</keyword>
<evidence type="ECO:0000313" key="11">
    <source>
        <dbReference type="EMBL" id="HGY55015.1"/>
    </source>
</evidence>
<dbReference type="GO" id="GO:0005886">
    <property type="term" value="C:plasma membrane"/>
    <property type="evidence" value="ECO:0007669"/>
    <property type="project" value="UniProtKB-SubCell"/>
</dbReference>
<evidence type="ECO:0000259" key="10">
    <source>
        <dbReference type="Pfam" id="PF04290"/>
    </source>
</evidence>
<dbReference type="GO" id="GO:0022857">
    <property type="term" value="F:transmembrane transporter activity"/>
    <property type="evidence" value="ECO:0007669"/>
    <property type="project" value="TreeGrafter"/>
</dbReference>
<comment type="subcellular location">
    <subcellularLocation>
        <location evidence="1">Cell inner membrane</location>
        <topology evidence="1">Multi-pass membrane protein</topology>
    </subcellularLocation>
</comment>
<dbReference type="Proteomes" id="UP000885779">
    <property type="component" value="Unassembled WGS sequence"/>
</dbReference>
<keyword evidence="4" id="KW-0997">Cell inner membrane</keyword>
<evidence type="ECO:0000256" key="9">
    <source>
        <dbReference type="SAM" id="Phobius"/>
    </source>
</evidence>
<feature type="transmembrane region" description="Helical" evidence="9">
    <location>
        <begin position="86"/>
        <end position="108"/>
    </location>
</feature>
<evidence type="ECO:0000256" key="8">
    <source>
        <dbReference type="ARBA" id="ARBA00038436"/>
    </source>
</evidence>
<feature type="transmembrane region" description="Helical" evidence="9">
    <location>
        <begin position="128"/>
        <end position="154"/>
    </location>
</feature>